<feature type="transmembrane region" description="Helical" evidence="9">
    <location>
        <begin position="548"/>
        <end position="567"/>
    </location>
</feature>
<dbReference type="Gene3D" id="1.20.1250.20">
    <property type="entry name" value="MFS general substrate transporter like domains"/>
    <property type="match status" value="1"/>
</dbReference>
<dbReference type="GO" id="GO:0022857">
    <property type="term" value="F:transmembrane transporter activity"/>
    <property type="evidence" value="ECO:0007669"/>
    <property type="project" value="InterPro"/>
</dbReference>
<protein>
    <submittedName>
        <fullName evidence="11">MFS sugar transporter</fullName>
    </submittedName>
</protein>
<dbReference type="InterPro" id="IPR050814">
    <property type="entry name" value="Myo-inositol_Transporter"/>
</dbReference>
<feature type="transmembrane region" description="Helical" evidence="9">
    <location>
        <begin position="449"/>
        <end position="471"/>
    </location>
</feature>
<feature type="transmembrane region" description="Helical" evidence="9">
    <location>
        <begin position="266"/>
        <end position="288"/>
    </location>
</feature>
<accession>A0A3A2ZMP2</accession>
<feature type="transmembrane region" description="Helical" evidence="9">
    <location>
        <begin position="170"/>
        <end position="191"/>
    </location>
</feature>
<dbReference type="PANTHER" id="PTHR48020">
    <property type="entry name" value="PROTON MYO-INOSITOL COTRANSPORTER"/>
    <property type="match status" value="1"/>
</dbReference>
<proteinExistence type="inferred from homology"/>
<keyword evidence="6 9" id="KW-0472">Membrane</keyword>
<dbReference type="GO" id="GO:0015791">
    <property type="term" value="P:polyol transmembrane transport"/>
    <property type="evidence" value="ECO:0007669"/>
    <property type="project" value="UniProtKB-ARBA"/>
</dbReference>
<comment type="similarity">
    <text evidence="2 7">Belongs to the major facilitator superfamily. Sugar transporter (TC 2.A.1.1) family.</text>
</comment>
<evidence type="ECO:0000256" key="6">
    <source>
        <dbReference type="ARBA" id="ARBA00023136"/>
    </source>
</evidence>
<dbReference type="STRING" id="2070753.A0A3A2ZMP2"/>
<reference evidence="12" key="1">
    <citation type="submission" date="2017-02" db="EMBL/GenBank/DDBJ databases">
        <authorList>
            <person name="Tafer H."/>
            <person name="Lopandic K."/>
        </authorList>
    </citation>
    <scope>NUCLEOTIDE SEQUENCE [LARGE SCALE GENOMIC DNA]</scope>
    <source>
        <strain evidence="12">CBS 366.77</strain>
    </source>
</reference>
<evidence type="ECO:0000256" key="7">
    <source>
        <dbReference type="RuleBase" id="RU003346"/>
    </source>
</evidence>
<dbReference type="InterPro" id="IPR005829">
    <property type="entry name" value="Sugar_transporter_CS"/>
</dbReference>
<evidence type="ECO:0000256" key="1">
    <source>
        <dbReference type="ARBA" id="ARBA00004141"/>
    </source>
</evidence>
<keyword evidence="12" id="KW-1185">Reference proteome</keyword>
<feature type="domain" description="Major facilitator superfamily (MFS) profile" evidence="10">
    <location>
        <begin position="132"/>
        <end position="571"/>
    </location>
</feature>
<organism evidence="11 12">
    <name type="scientific">Aspergillus sclerotialis</name>
    <dbReference type="NCBI Taxonomy" id="2070753"/>
    <lineage>
        <taxon>Eukaryota</taxon>
        <taxon>Fungi</taxon>
        <taxon>Dikarya</taxon>
        <taxon>Ascomycota</taxon>
        <taxon>Pezizomycotina</taxon>
        <taxon>Eurotiomycetes</taxon>
        <taxon>Eurotiomycetidae</taxon>
        <taxon>Eurotiales</taxon>
        <taxon>Aspergillaceae</taxon>
        <taxon>Aspergillus</taxon>
        <taxon>Aspergillus subgen. Polypaecilum</taxon>
    </lineage>
</organism>
<dbReference type="InterPro" id="IPR003663">
    <property type="entry name" value="Sugar/inositol_transpt"/>
</dbReference>
<feature type="transmembrane region" description="Helical" evidence="9">
    <location>
        <begin position="203"/>
        <end position="225"/>
    </location>
</feature>
<evidence type="ECO:0000256" key="8">
    <source>
        <dbReference type="SAM" id="MobiDB-lite"/>
    </source>
</evidence>
<feature type="transmembrane region" description="Helical" evidence="9">
    <location>
        <begin position="486"/>
        <end position="504"/>
    </location>
</feature>
<dbReference type="AlphaFoldDB" id="A0A3A2ZMP2"/>
<dbReference type="PRINTS" id="PR00171">
    <property type="entry name" value="SUGRTRNSPORT"/>
</dbReference>
<dbReference type="PROSITE" id="PS50850">
    <property type="entry name" value="MFS"/>
    <property type="match status" value="1"/>
</dbReference>
<dbReference type="SUPFAM" id="SSF103473">
    <property type="entry name" value="MFS general substrate transporter"/>
    <property type="match status" value="1"/>
</dbReference>
<evidence type="ECO:0000256" key="3">
    <source>
        <dbReference type="ARBA" id="ARBA00022448"/>
    </source>
</evidence>
<feature type="transmembrane region" description="Helical" evidence="9">
    <location>
        <begin position="127"/>
        <end position="145"/>
    </location>
</feature>
<evidence type="ECO:0000313" key="11">
    <source>
        <dbReference type="EMBL" id="RJE18391.1"/>
    </source>
</evidence>
<evidence type="ECO:0000256" key="4">
    <source>
        <dbReference type="ARBA" id="ARBA00022692"/>
    </source>
</evidence>
<dbReference type="Pfam" id="PF00083">
    <property type="entry name" value="Sugar_tr"/>
    <property type="match status" value="1"/>
</dbReference>
<dbReference type="InterPro" id="IPR020846">
    <property type="entry name" value="MFS_dom"/>
</dbReference>
<keyword evidence="4 9" id="KW-0812">Transmembrane</keyword>
<comment type="subcellular location">
    <subcellularLocation>
        <location evidence="1">Membrane</location>
        <topology evidence="1">Multi-pass membrane protein</topology>
    </subcellularLocation>
</comment>
<feature type="region of interest" description="Disordered" evidence="8">
    <location>
        <begin position="1"/>
        <end position="42"/>
    </location>
</feature>
<feature type="transmembrane region" description="Helical" evidence="9">
    <location>
        <begin position="386"/>
        <end position="407"/>
    </location>
</feature>
<feature type="transmembrane region" description="Helical" evidence="9">
    <location>
        <begin position="516"/>
        <end position="536"/>
    </location>
</feature>
<evidence type="ECO:0000259" key="10">
    <source>
        <dbReference type="PROSITE" id="PS50850"/>
    </source>
</evidence>
<dbReference type="InterPro" id="IPR005828">
    <property type="entry name" value="MFS_sugar_transport-like"/>
</dbReference>
<dbReference type="EMBL" id="MVGC01000560">
    <property type="protein sequence ID" value="RJE18391.1"/>
    <property type="molecule type" value="Genomic_DNA"/>
</dbReference>
<dbReference type="OrthoDB" id="5290825at2759"/>
<evidence type="ECO:0000256" key="5">
    <source>
        <dbReference type="ARBA" id="ARBA00022989"/>
    </source>
</evidence>
<name>A0A3A2ZMP2_9EURO</name>
<dbReference type="GO" id="GO:0015798">
    <property type="term" value="P:myo-inositol transport"/>
    <property type="evidence" value="ECO:0007669"/>
    <property type="project" value="UniProtKB-ARBA"/>
</dbReference>
<dbReference type="InterPro" id="IPR036259">
    <property type="entry name" value="MFS_trans_sf"/>
</dbReference>
<dbReference type="Proteomes" id="UP000266188">
    <property type="component" value="Unassembled WGS sequence"/>
</dbReference>
<dbReference type="PANTHER" id="PTHR48020:SF17">
    <property type="entry name" value="SUGAR TRANSPORTER, PUTATIVE (AFU_ORTHOLOGUE AFUA_8G06870)-RELATED"/>
    <property type="match status" value="1"/>
</dbReference>
<keyword evidence="3 7" id="KW-0813">Transport</keyword>
<comment type="caution">
    <text evidence="11">The sequence shown here is derived from an EMBL/GenBank/DDBJ whole genome shotgun (WGS) entry which is preliminary data.</text>
</comment>
<dbReference type="GO" id="GO:0016020">
    <property type="term" value="C:membrane"/>
    <property type="evidence" value="ECO:0007669"/>
    <property type="project" value="UniProtKB-SubCell"/>
</dbReference>
<feature type="compositionally biased region" description="Basic and acidic residues" evidence="8">
    <location>
        <begin position="14"/>
        <end position="40"/>
    </location>
</feature>
<dbReference type="FunFam" id="1.20.1250.20:FF:000100">
    <property type="entry name" value="MFS sugar transporter, putative"/>
    <property type="match status" value="1"/>
</dbReference>
<evidence type="ECO:0000256" key="9">
    <source>
        <dbReference type="SAM" id="Phobius"/>
    </source>
</evidence>
<dbReference type="PROSITE" id="PS00217">
    <property type="entry name" value="SUGAR_TRANSPORT_2"/>
    <property type="match status" value="1"/>
</dbReference>
<keyword evidence="11" id="KW-0762">Sugar transport</keyword>
<dbReference type="NCBIfam" id="TIGR00879">
    <property type="entry name" value="SP"/>
    <property type="match status" value="1"/>
</dbReference>
<keyword evidence="5 9" id="KW-1133">Transmembrane helix</keyword>
<feature type="transmembrane region" description="Helical" evidence="9">
    <location>
        <begin position="419"/>
        <end position="442"/>
    </location>
</feature>
<evidence type="ECO:0000313" key="12">
    <source>
        <dbReference type="Proteomes" id="UP000266188"/>
    </source>
</evidence>
<gene>
    <name evidence="11" type="ORF">PHISCL_09270</name>
</gene>
<sequence length="634" mass="72195">MDNEISNDKSQGFDSKDRKTSSLSSDEKREYGEERREDTARGIFDFDENQTVSGKFENPLAGVPKHKLFQDVEKFCRDYDMMDIVETVKKGALVAQAPTKFREIEELSDEDVAILEREKSHKWRQPFMLYWLTVMCAMGAATQGMDETCNAGAVAFYPDLLGITSLPNAVWIKGLVVGAPYLACAVIGCWLNEPMNYYLARRGTIWVSSFFACWASIWEAFTYSWGQLFAARFVLGLGIGAKSSTIPVYSAECAPAPIRGALVMQWQVWTAFGIMLGNIMGVAFFSLAPDVGWRLMLGSSCVPPIWVMVQVYFCPESPRWLLQNHKVPKAYRAFRRIRNTELEACRDLFYTYVGVELERKVNKGKNFFTKFWELFSIPRNRRATMATWMIMFGQQFCGVNVIAYYSVTIFVDSGYTHPQALLFSMGTGILNWIFALPAFFTIDTYGRRFLLLVTFPFLCITLLWTGMSFFLPEHTTKRTAMITTGMYLYEVFYSPGMGPVPFSYSAESYPIQVRDVGMASATAVLWAFNFILSFTWPALVESFTPQGAFGWYAAWCAILWLLALLIFPETKELTLEELDAVFSVPTRKQIAHGLREPIYWVQKYILRQNVTLPPLVDINKLRSGEHNEEKVGTA</sequence>
<evidence type="ECO:0000256" key="2">
    <source>
        <dbReference type="ARBA" id="ARBA00010992"/>
    </source>
</evidence>